<dbReference type="Gene3D" id="3.40.50.80">
    <property type="entry name" value="Nucleotide-binding domain of ferredoxin-NADP reductase (FNR) module"/>
    <property type="match status" value="1"/>
</dbReference>
<dbReference type="InterPro" id="IPR001041">
    <property type="entry name" value="2Fe-2S_ferredoxin-type"/>
</dbReference>
<dbReference type="InterPro" id="IPR006058">
    <property type="entry name" value="2Fe2S_fd_BS"/>
</dbReference>
<dbReference type="GO" id="GO:0051537">
    <property type="term" value="F:2 iron, 2 sulfur cluster binding"/>
    <property type="evidence" value="ECO:0007669"/>
    <property type="project" value="InterPro"/>
</dbReference>
<dbReference type="GO" id="GO:0032259">
    <property type="term" value="P:methylation"/>
    <property type="evidence" value="ECO:0007669"/>
    <property type="project" value="UniProtKB-KW"/>
</dbReference>
<keyword evidence="2" id="KW-0808">Transferase</keyword>
<protein>
    <submittedName>
        <fullName evidence="2">Vanillate O-demethylase ferredoxin subunit</fullName>
    </submittedName>
</protein>
<dbReference type="PROSITE" id="PS51085">
    <property type="entry name" value="2FE2S_FER_2"/>
    <property type="match status" value="1"/>
</dbReference>
<dbReference type="Gene3D" id="3.10.20.30">
    <property type="match status" value="1"/>
</dbReference>
<gene>
    <name evidence="2" type="ORF">SAMN05192563_103068</name>
</gene>
<dbReference type="InterPro" id="IPR039261">
    <property type="entry name" value="FNR_nucleotide-bd"/>
</dbReference>
<evidence type="ECO:0000313" key="2">
    <source>
        <dbReference type="EMBL" id="SFU24872.1"/>
    </source>
</evidence>
<dbReference type="InterPro" id="IPR052353">
    <property type="entry name" value="Benzoxazolinone_Detox_Enz"/>
</dbReference>
<feature type="domain" description="2Fe-2S ferredoxin-type" evidence="1">
    <location>
        <begin position="84"/>
        <end position="171"/>
    </location>
</feature>
<dbReference type="SUPFAM" id="SSF54292">
    <property type="entry name" value="2Fe-2S ferredoxin-like"/>
    <property type="match status" value="1"/>
</dbReference>
<dbReference type="PANTHER" id="PTHR30212:SF2">
    <property type="entry name" value="PROTEIN YIIM"/>
    <property type="match status" value="1"/>
</dbReference>
<dbReference type="Proteomes" id="UP000198844">
    <property type="component" value="Unassembled WGS sequence"/>
</dbReference>
<dbReference type="PANTHER" id="PTHR30212">
    <property type="entry name" value="PROTEIN YIIM"/>
    <property type="match status" value="1"/>
</dbReference>
<dbReference type="CDD" id="cd00207">
    <property type="entry name" value="fer2"/>
    <property type="match status" value="1"/>
</dbReference>
<sequence length="171" mass="18235">MHQYRLQEVEAGGLVHYHYGLTPPGTAAAVESALAALPADAHVYSCGPTPFMETVGALAQRRIASQNVHFEYFQAAADLTSGGHAFELVAAKSGVTCMVPADKTIVQILYEHGVVIDVSCEQGVCGTCITRVLSGEPDHRDVYLSDDEKQAGDQLTTCCSRAKGVRLVLDV</sequence>
<dbReference type="SUPFAM" id="SSF52343">
    <property type="entry name" value="Ferredoxin reductase-like, C-terminal NADP-linked domain"/>
    <property type="match status" value="1"/>
</dbReference>
<proteinExistence type="predicted"/>
<evidence type="ECO:0000259" key="1">
    <source>
        <dbReference type="PROSITE" id="PS51085"/>
    </source>
</evidence>
<dbReference type="GO" id="GO:0008168">
    <property type="term" value="F:methyltransferase activity"/>
    <property type="evidence" value="ECO:0007669"/>
    <property type="project" value="UniProtKB-KW"/>
</dbReference>
<dbReference type="EMBL" id="FPBH01000030">
    <property type="protein sequence ID" value="SFU24872.1"/>
    <property type="molecule type" value="Genomic_DNA"/>
</dbReference>
<name>A0A1I7ELU2_9BURK</name>
<accession>A0A1I7ELU2</accession>
<dbReference type="PROSITE" id="PS00197">
    <property type="entry name" value="2FE2S_FER_1"/>
    <property type="match status" value="1"/>
</dbReference>
<evidence type="ECO:0000313" key="3">
    <source>
        <dbReference type="Proteomes" id="UP000198844"/>
    </source>
</evidence>
<dbReference type="Pfam" id="PF00111">
    <property type="entry name" value="Fer2"/>
    <property type="match status" value="1"/>
</dbReference>
<dbReference type="InterPro" id="IPR036010">
    <property type="entry name" value="2Fe-2S_ferredoxin-like_sf"/>
</dbReference>
<reference evidence="2 3" key="1">
    <citation type="submission" date="2016-10" db="EMBL/GenBank/DDBJ databases">
        <authorList>
            <person name="de Groot N.N."/>
        </authorList>
    </citation>
    <scope>NUCLEOTIDE SEQUENCE [LARGE SCALE GENOMIC DNA]</scope>
    <source>
        <strain evidence="2 3">LMG 27731</strain>
    </source>
</reference>
<dbReference type="AlphaFoldDB" id="A0A1I7ELU2"/>
<dbReference type="InterPro" id="IPR012675">
    <property type="entry name" value="Beta-grasp_dom_sf"/>
</dbReference>
<organism evidence="2 3">
    <name type="scientific">Paraburkholderia aspalathi</name>
    <dbReference type="NCBI Taxonomy" id="1324617"/>
    <lineage>
        <taxon>Bacteria</taxon>
        <taxon>Pseudomonadati</taxon>
        <taxon>Pseudomonadota</taxon>
        <taxon>Betaproteobacteria</taxon>
        <taxon>Burkholderiales</taxon>
        <taxon>Burkholderiaceae</taxon>
        <taxon>Paraburkholderia</taxon>
    </lineage>
</organism>
<keyword evidence="2" id="KW-0489">Methyltransferase</keyword>